<feature type="domain" description="DUF5641" evidence="1">
    <location>
        <begin position="1330"/>
        <end position="1411"/>
    </location>
</feature>
<dbReference type="InterPro" id="IPR043502">
    <property type="entry name" value="DNA/RNA_pol_sf"/>
</dbReference>
<dbReference type="Pfam" id="PF03564">
    <property type="entry name" value="DUF1759"/>
    <property type="match status" value="1"/>
</dbReference>
<sequence>MLHEYTTDVVVEVNNWMNYIRLPEIPLPQFDGDIHKWPAFRDQFLAVVSQFPGIPDIERFYHLRSCVHGSTADVIRGILISGATFAVAWAALVSRYDKRRLVAESFVDKLLQVPVSSVDSLSDLNKFMSVFGEGISVLTALQVPGDFILFSLASRCLSSSCRTLFETETIRDFPTVDDLFTFIKNRIAILERVQGVAGKQAALAPRPKDRPSAPSKWSLSCQYCNNPRALDACRKFSLLSTDERAKWVRDARQMYNLSTPRRHHSLLHSTAKDVTPSSEVESPAVPTSLLSGLGSPSVVLGTALVHKRDHSGNFQVAHALIDSASQINAISLPSAKRLDLRWSMWTAPVSGLADVPVVTVQGRVDCHVVPRYSSDPFLAFESWVLPSITGDLPRQSLEPSVVVNKSLPAAFSSCFGWILIGSVDITTLQTTAVSLLTSVEQLIDRFWHVEEPDSAPLKFTDAGKCESGRFSVSLPFRVALHDKLFPGSRAVAIKWFEHLERKLSLNDRFRTKYNDFMSEYLSLLHMSVASTHGRYFIPHHAMCSADEKFRVVFDASASVADGSSLNTSLFSGLKLQRDIVDVLTCFRLFRHAFTTDICKMYRQITVLPQYRAYQHILWQPSPHLELVEYELNTVAYDVNCAPFLALSVLQEVADVNCRSSTRSCDALRHQTYVDEICYGADTAVEALSVQAELISVLAGAGFELCKWSSNTAAVLHAVPDEFRVTKSTTFAGDEGADTKVLGLSWYTNGDFFGCDSRLDHAIVFTKRGILSLTARFFDPLGLFAPSIFLAKHIMQRTWQSNCTWDQRLPTDIRTDWSQFVDELPALANVRIPRYFNTIAGAQCSLYGFCDASQRGYAAVVFLRVHDAPRASSVMLVDSKTKLTDSTIVLSWLTVPHDTFKQYVSNRVHQVRTLLLSCQWRHVSSEMNPADCASRGLMPFELPHHKLYWQGPAFLRDPPQEWGSDIARLPVAELTEVKSVAPAVCLATPTVEWFSSYDELIRVVTRVRRFIDICRRRPVERSNALTRAELDGATRVVIAASQRIAFLTLVNDLQNLRRSASRPLARLYPFVDSEGIIRVGGRLRHSELPYDCRHPILLAKGSYLALLVCRHWHKVTGHSGPRIVSLRSVIYSVISQCTRCVRLRASIPTPVMVDLPEARVSQCRPFSSVGVDCAGSIPMRENKLRKSRTYKAYITVFVCMGVKAVHLELVSDLSTSAFLATFDRFVARRGLPTTVYSDCGTNFVGADRQLRQLINSPVAQSIITAHFGGLWEAAVRSAKRLIVLVMGVHTFTYEEFTTVLCRVEAVLNSRQPLLALPPRTTECSDRPLTDRWKLLDHCHQHFWRQRSKWAHGQPNIEVGQMVTIRDNLAPPLEWRLGQILEVLPGKDGVVRVVHVLTSRGVVTHPAAKLVLLPDNGTGPRD</sequence>
<accession>A0A6G0XLF1</accession>
<feature type="non-terminal residue" evidence="2">
    <location>
        <position position="1420"/>
    </location>
</feature>
<dbReference type="GO" id="GO:0003676">
    <property type="term" value="F:nucleic acid binding"/>
    <property type="evidence" value="ECO:0007669"/>
    <property type="project" value="InterPro"/>
</dbReference>
<dbReference type="OrthoDB" id="6606490at2759"/>
<evidence type="ECO:0000259" key="1">
    <source>
        <dbReference type="Pfam" id="PF18701"/>
    </source>
</evidence>
<name>A0A6G0XLF1_APHCR</name>
<organism evidence="2 3">
    <name type="scientific">Aphis craccivora</name>
    <name type="common">Cowpea aphid</name>
    <dbReference type="NCBI Taxonomy" id="307492"/>
    <lineage>
        <taxon>Eukaryota</taxon>
        <taxon>Metazoa</taxon>
        <taxon>Ecdysozoa</taxon>
        <taxon>Arthropoda</taxon>
        <taxon>Hexapoda</taxon>
        <taxon>Insecta</taxon>
        <taxon>Pterygota</taxon>
        <taxon>Neoptera</taxon>
        <taxon>Paraneoptera</taxon>
        <taxon>Hemiptera</taxon>
        <taxon>Sternorrhyncha</taxon>
        <taxon>Aphidomorpha</taxon>
        <taxon>Aphidoidea</taxon>
        <taxon>Aphididae</taxon>
        <taxon>Aphidini</taxon>
        <taxon>Aphis</taxon>
        <taxon>Aphis</taxon>
    </lineage>
</organism>
<evidence type="ECO:0000313" key="2">
    <source>
        <dbReference type="EMBL" id="KAF0741185.1"/>
    </source>
</evidence>
<keyword evidence="3" id="KW-1185">Reference proteome</keyword>
<dbReference type="InterPro" id="IPR005312">
    <property type="entry name" value="DUF1759"/>
</dbReference>
<dbReference type="EMBL" id="VUJU01007737">
    <property type="protein sequence ID" value="KAF0741185.1"/>
    <property type="molecule type" value="Genomic_DNA"/>
</dbReference>
<comment type="caution">
    <text evidence="2">The sequence shown here is derived from an EMBL/GenBank/DDBJ whole genome shotgun (WGS) entry which is preliminary data.</text>
</comment>
<dbReference type="PANTHER" id="PTHR47331:SF1">
    <property type="entry name" value="GAG-LIKE PROTEIN"/>
    <property type="match status" value="1"/>
</dbReference>
<dbReference type="Gene3D" id="3.30.420.10">
    <property type="entry name" value="Ribonuclease H-like superfamily/Ribonuclease H"/>
    <property type="match status" value="1"/>
</dbReference>
<dbReference type="SUPFAM" id="SSF53098">
    <property type="entry name" value="Ribonuclease H-like"/>
    <property type="match status" value="1"/>
</dbReference>
<dbReference type="SUPFAM" id="SSF56672">
    <property type="entry name" value="DNA/RNA polymerases"/>
    <property type="match status" value="1"/>
</dbReference>
<protein>
    <recommendedName>
        <fullName evidence="1">DUF5641 domain-containing protein</fullName>
    </recommendedName>
</protein>
<gene>
    <name evidence="2" type="ORF">FWK35_00022115</name>
</gene>
<dbReference type="PANTHER" id="PTHR47331">
    <property type="entry name" value="PHD-TYPE DOMAIN-CONTAINING PROTEIN"/>
    <property type="match status" value="1"/>
</dbReference>
<dbReference type="Pfam" id="PF05380">
    <property type="entry name" value="Peptidase_A17"/>
    <property type="match status" value="1"/>
</dbReference>
<dbReference type="InterPro" id="IPR008042">
    <property type="entry name" value="Retrotrans_Pao"/>
</dbReference>
<dbReference type="GO" id="GO:0042575">
    <property type="term" value="C:DNA polymerase complex"/>
    <property type="evidence" value="ECO:0007669"/>
    <property type="project" value="UniProtKB-ARBA"/>
</dbReference>
<dbReference type="Proteomes" id="UP000478052">
    <property type="component" value="Unassembled WGS sequence"/>
</dbReference>
<dbReference type="InterPro" id="IPR012337">
    <property type="entry name" value="RNaseH-like_sf"/>
</dbReference>
<dbReference type="InterPro" id="IPR040676">
    <property type="entry name" value="DUF5641"/>
</dbReference>
<dbReference type="Pfam" id="PF18701">
    <property type="entry name" value="DUF5641"/>
    <property type="match status" value="1"/>
</dbReference>
<dbReference type="InterPro" id="IPR036397">
    <property type="entry name" value="RNaseH_sf"/>
</dbReference>
<evidence type="ECO:0000313" key="3">
    <source>
        <dbReference type="Proteomes" id="UP000478052"/>
    </source>
</evidence>
<reference evidence="2 3" key="1">
    <citation type="submission" date="2019-08" db="EMBL/GenBank/DDBJ databases">
        <title>Whole genome of Aphis craccivora.</title>
        <authorList>
            <person name="Voronova N.V."/>
            <person name="Shulinski R.S."/>
            <person name="Bandarenka Y.V."/>
            <person name="Zhorov D.G."/>
            <person name="Warner D."/>
        </authorList>
    </citation>
    <scope>NUCLEOTIDE SEQUENCE [LARGE SCALE GENOMIC DNA]</scope>
    <source>
        <strain evidence="2">180601</strain>
        <tissue evidence="2">Whole Body</tissue>
    </source>
</reference>
<proteinExistence type="predicted"/>
<dbReference type="GO" id="GO:0071897">
    <property type="term" value="P:DNA biosynthetic process"/>
    <property type="evidence" value="ECO:0007669"/>
    <property type="project" value="UniProtKB-ARBA"/>
</dbReference>